<evidence type="ECO:0000256" key="6">
    <source>
        <dbReference type="ARBA" id="ARBA00023235"/>
    </source>
</evidence>
<organism evidence="12 13">
    <name type="scientific">Candidatus Roizmanbacteria bacterium GW2011_GWC2_41_7</name>
    <dbReference type="NCBI Taxonomy" id="1618487"/>
    <lineage>
        <taxon>Bacteria</taxon>
        <taxon>Candidatus Roizmaniibacteriota</taxon>
    </lineage>
</organism>
<dbReference type="GO" id="GO:0003978">
    <property type="term" value="F:UDP-glucose 4-epimerase activity"/>
    <property type="evidence" value="ECO:0007669"/>
    <property type="project" value="UniProtKB-EC"/>
</dbReference>
<dbReference type="EC" id="5.1.3.2" evidence="3"/>
<dbReference type="InterPro" id="IPR013692">
    <property type="entry name" value="CapD_C"/>
</dbReference>
<dbReference type="Proteomes" id="UP000034371">
    <property type="component" value="Unassembled WGS sequence"/>
</dbReference>
<evidence type="ECO:0000256" key="3">
    <source>
        <dbReference type="ARBA" id="ARBA00013189"/>
    </source>
</evidence>
<evidence type="ECO:0000259" key="10">
    <source>
        <dbReference type="Pfam" id="PF02719"/>
    </source>
</evidence>
<dbReference type="PANTHER" id="PTHR43318:SF2">
    <property type="entry name" value="UDP-N-ACETYLGLUCOSAMINE 4,6-DEHYDRATASE (INVERTING)"/>
    <property type="match status" value="1"/>
</dbReference>
<comment type="caution">
    <text evidence="12">The sequence shown here is derived from an EMBL/GenBank/DDBJ whole genome shotgun (WGS) entry which is preliminary data.</text>
</comment>
<feature type="domain" description="UDP-glucose 4-epimerase CapD C-terminal" evidence="11">
    <location>
        <begin position="301"/>
        <end position="344"/>
    </location>
</feature>
<keyword evidence="9" id="KW-0472">Membrane</keyword>
<keyword evidence="5" id="KW-0448">Lipopolysaccharide biosynthesis</keyword>
<evidence type="ECO:0000313" key="13">
    <source>
        <dbReference type="Proteomes" id="UP000034371"/>
    </source>
</evidence>
<dbReference type="CDD" id="cd05237">
    <property type="entry name" value="UDP_invert_4-6DH_SDR_e"/>
    <property type="match status" value="1"/>
</dbReference>
<dbReference type="PATRIC" id="fig|1618487.3.peg.111"/>
<protein>
    <recommendedName>
        <fullName evidence="4">UDP-glucose 4-epimerase</fullName>
        <ecNumber evidence="3">5.1.3.2</ecNumber>
    </recommendedName>
    <alternativeName>
        <fullName evidence="8">Galactowaldenase</fullName>
    </alternativeName>
    <alternativeName>
        <fullName evidence="7">UDP-galactose 4-epimerase</fullName>
    </alternativeName>
</protein>
<evidence type="ECO:0000259" key="11">
    <source>
        <dbReference type="Pfam" id="PF08485"/>
    </source>
</evidence>
<keyword evidence="9" id="KW-0812">Transmembrane</keyword>
<evidence type="ECO:0000256" key="1">
    <source>
        <dbReference type="ARBA" id="ARBA00000083"/>
    </source>
</evidence>
<evidence type="ECO:0000256" key="4">
    <source>
        <dbReference type="ARBA" id="ARBA00018569"/>
    </source>
</evidence>
<feature type="transmembrane region" description="Helical" evidence="9">
    <location>
        <begin position="12"/>
        <end position="32"/>
    </location>
</feature>
<dbReference type="InterPro" id="IPR003869">
    <property type="entry name" value="Polysac_CapD-like"/>
</dbReference>
<dbReference type="AlphaFoldDB" id="A0A0G0XDT5"/>
<keyword evidence="6" id="KW-0413">Isomerase</keyword>
<evidence type="ECO:0000256" key="7">
    <source>
        <dbReference type="ARBA" id="ARBA00031367"/>
    </source>
</evidence>
<dbReference type="InterPro" id="IPR051203">
    <property type="entry name" value="Polysaccharide_Synthase-Rel"/>
</dbReference>
<dbReference type="EMBL" id="LCBY01000007">
    <property type="protein sequence ID" value="KKS23000.1"/>
    <property type="molecule type" value="Genomic_DNA"/>
</dbReference>
<reference evidence="12 13" key="1">
    <citation type="journal article" date="2015" name="Nature">
        <title>rRNA introns, odd ribosomes, and small enigmatic genomes across a large radiation of phyla.</title>
        <authorList>
            <person name="Brown C.T."/>
            <person name="Hug L.A."/>
            <person name="Thomas B.C."/>
            <person name="Sharon I."/>
            <person name="Castelle C.J."/>
            <person name="Singh A."/>
            <person name="Wilkins M.J."/>
            <person name="Williams K.H."/>
            <person name="Banfield J.F."/>
        </authorList>
    </citation>
    <scope>NUCLEOTIDE SEQUENCE [LARGE SCALE GENOMIC DNA]</scope>
</reference>
<evidence type="ECO:0000256" key="5">
    <source>
        <dbReference type="ARBA" id="ARBA00022985"/>
    </source>
</evidence>
<proteinExistence type="inferred from homology"/>
<evidence type="ECO:0000256" key="2">
    <source>
        <dbReference type="ARBA" id="ARBA00007430"/>
    </source>
</evidence>
<comment type="similarity">
    <text evidence="2">Belongs to the polysaccharide synthase family.</text>
</comment>
<accession>A0A0G0XDT5</accession>
<name>A0A0G0XDT5_9BACT</name>
<dbReference type="InterPro" id="IPR036291">
    <property type="entry name" value="NAD(P)-bd_dom_sf"/>
</dbReference>
<evidence type="ECO:0000256" key="9">
    <source>
        <dbReference type="SAM" id="Phobius"/>
    </source>
</evidence>
<feature type="domain" description="Polysaccharide biosynthesis protein CapD-like" evidence="10">
    <location>
        <begin position="15"/>
        <end position="293"/>
    </location>
</feature>
<dbReference type="Pfam" id="PF02719">
    <property type="entry name" value="Polysacc_synt_2"/>
    <property type="match status" value="1"/>
</dbReference>
<dbReference type="GO" id="GO:0009103">
    <property type="term" value="P:lipopolysaccharide biosynthetic process"/>
    <property type="evidence" value="ECO:0007669"/>
    <property type="project" value="UniProtKB-KW"/>
</dbReference>
<keyword evidence="9" id="KW-1133">Transmembrane helix</keyword>
<comment type="catalytic activity">
    <reaction evidence="1">
        <text>UDP-alpha-D-glucose = UDP-alpha-D-galactose</text>
        <dbReference type="Rhea" id="RHEA:22168"/>
        <dbReference type="ChEBI" id="CHEBI:58885"/>
        <dbReference type="ChEBI" id="CHEBI:66914"/>
        <dbReference type="EC" id="5.1.3.2"/>
    </reaction>
</comment>
<dbReference type="SUPFAM" id="SSF51735">
    <property type="entry name" value="NAD(P)-binding Rossmann-fold domains"/>
    <property type="match status" value="1"/>
</dbReference>
<sequence>MAQQYKKHIKNKVFLITGGTGSFGMTVVGRLLSEDPKQIIVFSRDEKKQFDMRNIFDDKRLRFVIGDVREKESLDRVFEDIHIDYVFHAAALKQVPTAEFFPVEAVKTNILGAENVLQMALRYSVKKVVILSTDKAAYPINAMGMTKALMEKIMVAYSREYDHSSPRETVFCGVRYGNVLLSRGSVIPHFISLIKQGKVLPLTNARMTRFLLPLPDAIDLVLHAFIQGKNGHLYVRKAPAATIETVAQALCKIFKHTVGYKEMGVRAGEKMHETLLTVEEMARAHELTKYYEVPPESQGFDYNKYFIKGERITTKPIKPYTSENTKRLTVEETKKLLLGLPEIKQELKTYTVNIKNIDETVYSKI</sequence>
<evidence type="ECO:0000256" key="8">
    <source>
        <dbReference type="ARBA" id="ARBA00033067"/>
    </source>
</evidence>
<dbReference type="Pfam" id="PF08485">
    <property type="entry name" value="Polysacc_syn_2C"/>
    <property type="match status" value="1"/>
</dbReference>
<dbReference type="PANTHER" id="PTHR43318">
    <property type="entry name" value="UDP-N-ACETYLGLUCOSAMINE 4,6-DEHYDRATASE"/>
    <property type="match status" value="1"/>
</dbReference>
<dbReference type="Gene3D" id="3.40.50.720">
    <property type="entry name" value="NAD(P)-binding Rossmann-like Domain"/>
    <property type="match status" value="1"/>
</dbReference>
<gene>
    <name evidence="12" type="ORF">UU78_C0007G0018</name>
</gene>
<evidence type="ECO:0000313" key="12">
    <source>
        <dbReference type="EMBL" id="KKS23000.1"/>
    </source>
</evidence>